<dbReference type="GO" id="GO:0015421">
    <property type="term" value="F:ABC-type oligopeptide transporter activity"/>
    <property type="evidence" value="ECO:0007669"/>
    <property type="project" value="TreeGrafter"/>
</dbReference>
<dbReference type="Pfam" id="PF00664">
    <property type="entry name" value="ABC_membrane"/>
    <property type="match status" value="1"/>
</dbReference>
<feature type="domain" description="ABC transporter" evidence="12">
    <location>
        <begin position="385"/>
        <end position="622"/>
    </location>
</feature>
<accession>A0A261F7S9</accession>
<keyword evidence="8 11" id="KW-1133">Transmembrane helix</keyword>
<dbReference type="Gene3D" id="1.20.1560.10">
    <property type="entry name" value="ABC transporter type 1, transmembrane domain"/>
    <property type="match status" value="1"/>
</dbReference>
<dbReference type="EMBL" id="MWWU01000004">
    <property type="protein sequence ID" value="OZG55197.1"/>
    <property type="molecule type" value="Genomic_DNA"/>
</dbReference>
<evidence type="ECO:0000259" key="12">
    <source>
        <dbReference type="PROSITE" id="PS50893"/>
    </source>
</evidence>
<dbReference type="Gene3D" id="3.40.50.300">
    <property type="entry name" value="P-loop containing nucleotide triphosphate hydrolases"/>
    <property type="match status" value="1"/>
</dbReference>
<evidence type="ECO:0000256" key="11">
    <source>
        <dbReference type="SAM" id="Phobius"/>
    </source>
</evidence>
<protein>
    <submittedName>
        <fullName evidence="14">ABC transporter</fullName>
    </submittedName>
</protein>
<keyword evidence="5 11" id="KW-0812">Transmembrane</keyword>
<dbReference type="PROSITE" id="PS50929">
    <property type="entry name" value="ABC_TM1F"/>
    <property type="match status" value="1"/>
</dbReference>
<dbReference type="SMART" id="SM00382">
    <property type="entry name" value="AAA"/>
    <property type="match status" value="1"/>
</dbReference>
<dbReference type="InterPro" id="IPR039421">
    <property type="entry name" value="Type_1_exporter"/>
</dbReference>
<dbReference type="OrthoDB" id="9806127at2"/>
<feature type="transmembrane region" description="Helical" evidence="11">
    <location>
        <begin position="177"/>
        <end position="197"/>
    </location>
</feature>
<evidence type="ECO:0000256" key="8">
    <source>
        <dbReference type="ARBA" id="ARBA00022989"/>
    </source>
</evidence>
<comment type="caution">
    <text evidence="14">The sequence shown here is derived from an EMBL/GenBank/DDBJ whole genome shotgun (WGS) entry which is preliminary data.</text>
</comment>
<dbReference type="PROSITE" id="PS00211">
    <property type="entry name" value="ABC_TRANSPORTER_1"/>
    <property type="match status" value="1"/>
</dbReference>
<dbReference type="GO" id="GO:0005524">
    <property type="term" value="F:ATP binding"/>
    <property type="evidence" value="ECO:0007669"/>
    <property type="project" value="UniProtKB-KW"/>
</dbReference>
<dbReference type="FunFam" id="3.40.50.300:FF:000221">
    <property type="entry name" value="Multidrug ABC transporter ATP-binding protein"/>
    <property type="match status" value="1"/>
</dbReference>
<keyword evidence="7" id="KW-0067">ATP-binding</keyword>
<dbReference type="InterPro" id="IPR011527">
    <property type="entry name" value="ABC1_TM_dom"/>
</dbReference>
<dbReference type="Pfam" id="PF00005">
    <property type="entry name" value="ABC_tran"/>
    <property type="match status" value="1"/>
</dbReference>
<comment type="subcellular location">
    <subcellularLocation>
        <location evidence="1">Cell inner membrane</location>
        <topology evidence="1">Multi-pass membrane protein</topology>
    </subcellularLocation>
</comment>
<evidence type="ECO:0000256" key="3">
    <source>
        <dbReference type="ARBA" id="ARBA00022475"/>
    </source>
</evidence>
<evidence type="ECO:0000256" key="2">
    <source>
        <dbReference type="ARBA" id="ARBA00022448"/>
    </source>
</evidence>
<dbReference type="AlphaFoldDB" id="A0A261F7S9"/>
<dbReference type="PANTHER" id="PTHR43394:SF1">
    <property type="entry name" value="ATP-BINDING CASSETTE SUB-FAMILY B MEMBER 10, MITOCHONDRIAL"/>
    <property type="match status" value="1"/>
</dbReference>
<evidence type="ECO:0000313" key="15">
    <source>
        <dbReference type="Proteomes" id="UP000228976"/>
    </source>
</evidence>
<reference evidence="14 15" key="1">
    <citation type="journal article" date="2017" name="BMC Genomics">
        <title>Comparative genomic and phylogenomic analyses of the Bifidobacteriaceae family.</title>
        <authorList>
            <person name="Lugli G.A."/>
            <person name="Milani C."/>
            <person name="Turroni F."/>
            <person name="Duranti S."/>
            <person name="Mancabelli L."/>
            <person name="Mangifesta M."/>
            <person name="Ferrario C."/>
            <person name="Modesto M."/>
            <person name="Mattarelli P."/>
            <person name="Jiri K."/>
            <person name="van Sinderen D."/>
            <person name="Ventura M."/>
        </authorList>
    </citation>
    <scope>NUCLEOTIDE SEQUENCE [LARGE SCALE GENOMIC DNA]</scope>
    <source>
        <strain evidence="14 15">LMG 21773</strain>
    </source>
</reference>
<comment type="similarity">
    <text evidence="10">Belongs to the ABC transporter superfamily. Siderophore-Fe(3+) uptake transporter (SIUT) (TC 3.A.1.21) family.</text>
</comment>
<keyword evidence="3" id="KW-1003">Cell membrane</keyword>
<dbReference type="RefSeq" id="WP_094690259.1">
    <property type="nucleotide sequence ID" value="NZ_JACBYZ010000001.1"/>
</dbReference>
<keyword evidence="15" id="KW-1185">Reference proteome</keyword>
<dbReference type="PROSITE" id="PS50893">
    <property type="entry name" value="ABC_TRANSPORTER_2"/>
    <property type="match status" value="1"/>
</dbReference>
<proteinExistence type="inferred from homology"/>
<feature type="transmembrane region" description="Helical" evidence="11">
    <location>
        <begin position="204"/>
        <end position="229"/>
    </location>
</feature>
<evidence type="ECO:0000313" key="14">
    <source>
        <dbReference type="EMBL" id="OZG55197.1"/>
    </source>
</evidence>
<evidence type="ECO:0000256" key="1">
    <source>
        <dbReference type="ARBA" id="ARBA00004429"/>
    </source>
</evidence>
<keyword evidence="6" id="KW-0547">Nucleotide-binding</keyword>
<dbReference type="GO" id="GO:0016887">
    <property type="term" value="F:ATP hydrolysis activity"/>
    <property type="evidence" value="ECO:0007669"/>
    <property type="project" value="InterPro"/>
</dbReference>
<dbReference type="InterPro" id="IPR003593">
    <property type="entry name" value="AAA+_ATPase"/>
</dbReference>
<dbReference type="InterPro" id="IPR027417">
    <property type="entry name" value="P-loop_NTPase"/>
</dbReference>
<dbReference type="InterPro" id="IPR017871">
    <property type="entry name" value="ABC_transporter-like_CS"/>
</dbReference>
<evidence type="ECO:0000256" key="5">
    <source>
        <dbReference type="ARBA" id="ARBA00022692"/>
    </source>
</evidence>
<dbReference type="SUPFAM" id="SSF90123">
    <property type="entry name" value="ABC transporter transmembrane region"/>
    <property type="match status" value="1"/>
</dbReference>
<evidence type="ECO:0000259" key="13">
    <source>
        <dbReference type="PROSITE" id="PS50929"/>
    </source>
</evidence>
<keyword evidence="4" id="KW-0997">Cell inner membrane</keyword>
<feature type="domain" description="ABC transmembrane type-1" evidence="13">
    <location>
        <begin position="64"/>
        <end position="350"/>
    </location>
</feature>
<dbReference type="PANTHER" id="PTHR43394">
    <property type="entry name" value="ATP-DEPENDENT PERMEASE MDL1, MITOCHONDRIAL"/>
    <property type="match status" value="1"/>
</dbReference>
<dbReference type="CDD" id="cd18548">
    <property type="entry name" value="ABC_6TM_Tm287_like"/>
    <property type="match status" value="1"/>
</dbReference>
<feature type="transmembrane region" description="Helical" evidence="11">
    <location>
        <begin position="62"/>
        <end position="80"/>
    </location>
</feature>
<gene>
    <name evidence="14" type="ORF">AEAE_1175</name>
</gene>
<organism evidence="14 15">
    <name type="scientific">Aeriscardovia aeriphila</name>
    <dbReference type="NCBI Taxonomy" id="218139"/>
    <lineage>
        <taxon>Bacteria</taxon>
        <taxon>Bacillati</taxon>
        <taxon>Actinomycetota</taxon>
        <taxon>Actinomycetes</taxon>
        <taxon>Bifidobacteriales</taxon>
        <taxon>Bifidobacteriaceae</taxon>
        <taxon>Aeriscardovia</taxon>
    </lineage>
</organism>
<dbReference type="GO" id="GO:0005886">
    <property type="term" value="C:plasma membrane"/>
    <property type="evidence" value="ECO:0007669"/>
    <property type="project" value="UniProtKB-SubCell"/>
</dbReference>
<evidence type="ECO:0000256" key="9">
    <source>
        <dbReference type="ARBA" id="ARBA00023136"/>
    </source>
</evidence>
<dbReference type="Proteomes" id="UP000228976">
    <property type="component" value="Unassembled WGS sequence"/>
</dbReference>
<feature type="transmembrane region" description="Helical" evidence="11">
    <location>
        <begin position="100"/>
        <end position="125"/>
    </location>
</feature>
<keyword evidence="2" id="KW-0813">Transport</keyword>
<feature type="transmembrane region" description="Helical" evidence="11">
    <location>
        <begin position="329"/>
        <end position="352"/>
    </location>
</feature>
<dbReference type="InterPro" id="IPR003439">
    <property type="entry name" value="ABC_transporter-like_ATP-bd"/>
</dbReference>
<evidence type="ECO:0000256" key="6">
    <source>
        <dbReference type="ARBA" id="ARBA00022741"/>
    </source>
</evidence>
<keyword evidence="9 11" id="KW-0472">Membrane</keyword>
<dbReference type="InterPro" id="IPR036640">
    <property type="entry name" value="ABC1_TM_sf"/>
</dbReference>
<evidence type="ECO:0000256" key="10">
    <source>
        <dbReference type="ARBA" id="ARBA00023455"/>
    </source>
</evidence>
<evidence type="ECO:0000256" key="7">
    <source>
        <dbReference type="ARBA" id="ARBA00022840"/>
    </source>
</evidence>
<dbReference type="SUPFAM" id="SSF52540">
    <property type="entry name" value="P-loop containing nucleoside triphosphate hydrolases"/>
    <property type="match status" value="1"/>
</dbReference>
<evidence type="ECO:0000256" key="4">
    <source>
        <dbReference type="ARBA" id="ARBA00022519"/>
    </source>
</evidence>
<name>A0A261F7S9_9BIFI</name>
<sequence>MNSATKALASQIQDEQEELTARSSTQTAQELLAREEAEFTRDKGSAKDFFYLFPSFREYGKYAAVTSVLIVIEAIFELMIPTYMARLIDYGITPRNMAEVWHWGLILILLALLSIGAGVGAAFTAARSGAGFAKNLRRDLFEKVQAFSFANIEHFSTGSIITRLTTDVTNVQNSIQMIFIIAFRAPVMMIVSIVLCLRLNVKLSLIYIAVMIVLGVVLLSLAGSVHPIFVRVFHTYDVLNSSVEEDINGIRVVKGFNREAHQSTIFRHISQRIYELFCKAEFRMSWIDPAANISIAFIIMMTSWVAAQEIVASGNNEALGMTTGDLTSLFSYAIAILMSTIMLMGVFVMIIISRASASRMAAILLEKSDMQNPEHPLMDVPDGSVDFEDVVFRYDAQGTGTPVVDHVSMHIPSGSTIGIIGETGSAKSSLVQLIPRLYDVQEGSVKVGGHDVREYDMNVLRHAVSMVLQKNTLFTGTIAENLRWGNPDATDEQLRHAAQLAHADDFVQEMPKKYDTMIEEGGTNVSGGQKQRLTIARAILRQPKVLILDDSTSAVDTKTDADIRQAFATELPNTTKIIIAQRLSSVESADQIFYLRNGMIAAQGTHEELMESSEDYRSTWLSQNEAKQAGIEEGIIDENGNEIAAKEGEND</sequence>